<accession>A0A1I6GKT3</accession>
<keyword evidence="4" id="KW-1185">Reference proteome</keyword>
<dbReference type="GO" id="GO:0016226">
    <property type="term" value="P:iron-sulfur cluster assembly"/>
    <property type="evidence" value="ECO:0007669"/>
    <property type="project" value="InterPro"/>
</dbReference>
<reference evidence="4" key="1">
    <citation type="submission" date="2016-10" db="EMBL/GenBank/DDBJ databases">
        <authorList>
            <person name="Varghese N."/>
            <person name="Submissions S."/>
        </authorList>
    </citation>
    <scope>NUCLEOTIDE SEQUENCE [LARGE SCALE GENOMIC DNA]</scope>
    <source>
        <strain evidence="4">CGMCC 1.8711</strain>
    </source>
</reference>
<dbReference type="SUPFAM" id="SSF117916">
    <property type="entry name" value="Fe-S cluster assembly (FSCA) domain-like"/>
    <property type="match status" value="1"/>
</dbReference>
<evidence type="ECO:0000259" key="2">
    <source>
        <dbReference type="Pfam" id="PF01106"/>
    </source>
</evidence>
<dbReference type="STRING" id="555875.SAMN04488124_1197"/>
<proteinExistence type="predicted"/>
<dbReference type="GO" id="GO:0005506">
    <property type="term" value="F:iron ion binding"/>
    <property type="evidence" value="ECO:0007669"/>
    <property type="project" value="InterPro"/>
</dbReference>
<dbReference type="GO" id="GO:0051536">
    <property type="term" value="F:iron-sulfur cluster binding"/>
    <property type="evidence" value="ECO:0007669"/>
    <property type="project" value="InterPro"/>
</dbReference>
<feature type="compositionally biased region" description="Basic and acidic residues" evidence="1">
    <location>
        <begin position="97"/>
        <end position="107"/>
    </location>
</feature>
<evidence type="ECO:0000256" key="1">
    <source>
        <dbReference type="SAM" id="MobiDB-lite"/>
    </source>
</evidence>
<dbReference type="Gene3D" id="3.30.300.130">
    <property type="entry name" value="Fe-S cluster assembly (FSCA)"/>
    <property type="match status" value="1"/>
</dbReference>
<feature type="region of interest" description="Disordered" evidence="1">
    <location>
        <begin position="86"/>
        <end position="107"/>
    </location>
</feature>
<dbReference type="Pfam" id="PF01106">
    <property type="entry name" value="NifU"/>
    <property type="match status" value="1"/>
</dbReference>
<dbReference type="RefSeq" id="WP_089877891.1">
    <property type="nucleotide sequence ID" value="NZ_FOYS01000002.1"/>
</dbReference>
<evidence type="ECO:0000313" key="3">
    <source>
        <dbReference type="EMBL" id="SFR42804.1"/>
    </source>
</evidence>
<name>A0A1I6GKT3_9EURY</name>
<organism evidence="3 4">
    <name type="scientific">Halogeometricum limi</name>
    <dbReference type="NCBI Taxonomy" id="555875"/>
    <lineage>
        <taxon>Archaea</taxon>
        <taxon>Methanobacteriati</taxon>
        <taxon>Methanobacteriota</taxon>
        <taxon>Stenosarchaea group</taxon>
        <taxon>Halobacteria</taxon>
        <taxon>Halobacteriales</taxon>
        <taxon>Haloferacaceae</taxon>
        <taxon>Halogeometricum</taxon>
    </lineage>
</organism>
<dbReference type="InterPro" id="IPR001075">
    <property type="entry name" value="NIF_FeS_clus_asmbl_NifU_C"/>
</dbReference>
<dbReference type="EMBL" id="FOYS01000002">
    <property type="protein sequence ID" value="SFR42804.1"/>
    <property type="molecule type" value="Genomic_DNA"/>
</dbReference>
<sequence>MSTDTAGGEPSLEDRLDRFMQRNFPQIQMHGGSAGIDAIDEESGEVWISLGGACSGCGISPMTVQALKSRMVTEFDEILEVHATTGGSFDYDTPEDPFARSREDAPF</sequence>
<evidence type="ECO:0000313" key="4">
    <source>
        <dbReference type="Proteomes" id="UP000243250"/>
    </source>
</evidence>
<dbReference type="InterPro" id="IPR034904">
    <property type="entry name" value="FSCA_dom_sf"/>
</dbReference>
<gene>
    <name evidence="3" type="ORF">SAMN04488124_1197</name>
</gene>
<dbReference type="AlphaFoldDB" id="A0A1I6GKT3"/>
<dbReference type="Proteomes" id="UP000243250">
    <property type="component" value="Unassembled WGS sequence"/>
</dbReference>
<protein>
    <submittedName>
        <fullName evidence="3">Fe-S cluster biogenesis protein NfuA, 4Fe-4S-binding domain</fullName>
    </submittedName>
</protein>
<feature type="domain" description="NIF system FeS cluster assembly NifU C-terminal" evidence="2">
    <location>
        <begin position="25"/>
        <end position="81"/>
    </location>
</feature>
<dbReference type="OrthoDB" id="270036at2157"/>